<organism evidence="2 3">
    <name type="scientific">Artemisia annua</name>
    <name type="common">Sweet wormwood</name>
    <dbReference type="NCBI Taxonomy" id="35608"/>
    <lineage>
        <taxon>Eukaryota</taxon>
        <taxon>Viridiplantae</taxon>
        <taxon>Streptophyta</taxon>
        <taxon>Embryophyta</taxon>
        <taxon>Tracheophyta</taxon>
        <taxon>Spermatophyta</taxon>
        <taxon>Magnoliopsida</taxon>
        <taxon>eudicotyledons</taxon>
        <taxon>Gunneridae</taxon>
        <taxon>Pentapetalae</taxon>
        <taxon>asterids</taxon>
        <taxon>campanulids</taxon>
        <taxon>Asterales</taxon>
        <taxon>Asteraceae</taxon>
        <taxon>Asteroideae</taxon>
        <taxon>Anthemideae</taxon>
        <taxon>Artemisiinae</taxon>
        <taxon>Artemisia</taxon>
    </lineage>
</organism>
<proteinExistence type="predicted"/>
<dbReference type="EMBL" id="PKPP01013231">
    <property type="protein sequence ID" value="PWA41209.1"/>
    <property type="molecule type" value="Genomic_DNA"/>
</dbReference>
<comment type="caution">
    <text evidence="2">The sequence shown here is derived from an EMBL/GenBank/DDBJ whole genome shotgun (WGS) entry which is preliminary data.</text>
</comment>
<evidence type="ECO:0000313" key="3">
    <source>
        <dbReference type="Proteomes" id="UP000245207"/>
    </source>
</evidence>
<evidence type="ECO:0000256" key="1">
    <source>
        <dbReference type="SAM" id="MobiDB-lite"/>
    </source>
</evidence>
<accession>A0A2U1KWT9</accession>
<keyword evidence="3" id="KW-1185">Reference proteome</keyword>
<dbReference type="STRING" id="35608.A0A2U1KWT9"/>
<name>A0A2U1KWT9_ARTAN</name>
<evidence type="ECO:0000313" key="2">
    <source>
        <dbReference type="EMBL" id="PWA41209.1"/>
    </source>
</evidence>
<reference evidence="2 3" key="1">
    <citation type="journal article" date="2018" name="Mol. Plant">
        <title>The genome of Artemisia annua provides insight into the evolution of Asteraceae family and artemisinin biosynthesis.</title>
        <authorList>
            <person name="Shen Q."/>
            <person name="Zhang L."/>
            <person name="Liao Z."/>
            <person name="Wang S."/>
            <person name="Yan T."/>
            <person name="Shi P."/>
            <person name="Liu M."/>
            <person name="Fu X."/>
            <person name="Pan Q."/>
            <person name="Wang Y."/>
            <person name="Lv Z."/>
            <person name="Lu X."/>
            <person name="Zhang F."/>
            <person name="Jiang W."/>
            <person name="Ma Y."/>
            <person name="Chen M."/>
            <person name="Hao X."/>
            <person name="Li L."/>
            <person name="Tang Y."/>
            <person name="Lv G."/>
            <person name="Zhou Y."/>
            <person name="Sun X."/>
            <person name="Brodelius P.E."/>
            <person name="Rose J.K.C."/>
            <person name="Tang K."/>
        </authorList>
    </citation>
    <scope>NUCLEOTIDE SEQUENCE [LARGE SCALE GENOMIC DNA]</scope>
    <source>
        <strain evidence="3">cv. Huhao1</strain>
        <tissue evidence="2">Leaf</tissue>
    </source>
</reference>
<dbReference type="OrthoDB" id="543373at2759"/>
<feature type="region of interest" description="Disordered" evidence="1">
    <location>
        <begin position="1"/>
        <end position="30"/>
    </location>
</feature>
<feature type="compositionally biased region" description="Basic residues" evidence="1">
    <location>
        <begin position="71"/>
        <end position="82"/>
    </location>
</feature>
<gene>
    <name evidence="2" type="ORF">CTI12_AA553510</name>
</gene>
<feature type="region of interest" description="Disordered" evidence="1">
    <location>
        <begin position="52"/>
        <end position="82"/>
    </location>
</feature>
<feature type="compositionally biased region" description="Basic and acidic residues" evidence="1">
    <location>
        <begin position="59"/>
        <end position="70"/>
    </location>
</feature>
<sequence length="248" mass="28183">MSANNKRSAKWVEGEGSSQPASKKKAAKSVKKVKWDGNAWYNWWAAERKKAAKKQAIKQHAEDEKKEYKATKKPSLKQHPKAYKTLDDDDLSDVEFDGLDYEDAHVAFDPEKSPKLDYKSYYFWVCTAMSEKVGTAHRVVESQTKNQVSTADVSAAIANQVSTAEEAAHRSEEVEIANFMDEHRRAKKCVNLSFFQGKSYYALAPFCEYIGEEILTFLDSLIGRLFATLQTSKRMFQEICKVMHGRSA</sequence>
<dbReference type="AlphaFoldDB" id="A0A2U1KWT9"/>
<protein>
    <submittedName>
        <fullName evidence="2">ARM repeat superfamily protein</fullName>
    </submittedName>
</protein>
<dbReference type="Proteomes" id="UP000245207">
    <property type="component" value="Unassembled WGS sequence"/>
</dbReference>